<feature type="domain" description="Heterokaryon incompatibility" evidence="1">
    <location>
        <begin position="63"/>
        <end position="214"/>
    </location>
</feature>
<dbReference type="PANTHER" id="PTHR24148">
    <property type="entry name" value="ANKYRIN REPEAT DOMAIN-CONTAINING PROTEIN 39 HOMOLOG-RELATED"/>
    <property type="match status" value="1"/>
</dbReference>
<dbReference type="InterPro" id="IPR052895">
    <property type="entry name" value="HetReg/Transcr_Mod"/>
</dbReference>
<accession>A0AAI9YSX7</accession>
<dbReference type="RefSeq" id="XP_060311393.1">
    <property type="nucleotide sequence ID" value="XM_060458228.1"/>
</dbReference>
<evidence type="ECO:0000259" key="1">
    <source>
        <dbReference type="Pfam" id="PF06985"/>
    </source>
</evidence>
<evidence type="ECO:0000313" key="3">
    <source>
        <dbReference type="Proteomes" id="UP001240678"/>
    </source>
</evidence>
<dbReference type="Proteomes" id="UP001240678">
    <property type="component" value="Unassembled WGS sequence"/>
</dbReference>
<organism evidence="2 3">
    <name type="scientific">Colletotrichum costaricense</name>
    <dbReference type="NCBI Taxonomy" id="1209916"/>
    <lineage>
        <taxon>Eukaryota</taxon>
        <taxon>Fungi</taxon>
        <taxon>Dikarya</taxon>
        <taxon>Ascomycota</taxon>
        <taxon>Pezizomycotina</taxon>
        <taxon>Sordariomycetes</taxon>
        <taxon>Hypocreomycetidae</taxon>
        <taxon>Glomerellales</taxon>
        <taxon>Glomerellaceae</taxon>
        <taxon>Colletotrichum</taxon>
        <taxon>Colletotrichum acutatum species complex</taxon>
    </lineage>
</organism>
<dbReference type="PANTHER" id="PTHR24148:SF73">
    <property type="entry name" value="HET DOMAIN PROTEIN (AFU_ORTHOLOGUE AFUA_8G01020)"/>
    <property type="match status" value="1"/>
</dbReference>
<evidence type="ECO:0000313" key="2">
    <source>
        <dbReference type="EMBL" id="KAK1522360.1"/>
    </source>
</evidence>
<proteinExistence type="predicted"/>
<reference evidence="2 3" key="1">
    <citation type="submission" date="2016-10" db="EMBL/GenBank/DDBJ databases">
        <title>The genome sequence of Colletotrichum fioriniae PJ7.</title>
        <authorList>
            <person name="Baroncelli R."/>
        </authorList>
    </citation>
    <scope>NUCLEOTIDE SEQUENCE [LARGE SCALE GENOMIC DNA]</scope>
    <source>
        <strain evidence="2 3">IMI 309622</strain>
    </source>
</reference>
<keyword evidence="3" id="KW-1185">Reference proteome</keyword>
<comment type="caution">
    <text evidence="2">The sequence shown here is derived from an EMBL/GenBank/DDBJ whole genome shotgun (WGS) entry which is preliminary data.</text>
</comment>
<dbReference type="Pfam" id="PF06985">
    <property type="entry name" value="HET"/>
    <property type="match status" value="1"/>
</dbReference>
<dbReference type="GeneID" id="85341775"/>
<dbReference type="InterPro" id="IPR010730">
    <property type="entry name" value="HET"/>
</dbReference>
<sequence>MSSKETKHCSEPRPLDKTAAFQYQPLDEAIDCTRFLRIHPARNDQDPISCDLVHIAFVARPSYEALSYRWGGEAFTQSIMLNGLALSVGKNLHDALSYLRNQGNFGLLWVDAICIDQGNVQERNRQVSIMSHIYFRADTVVIWLGSSYSKYEGNMRPLTSRVTPDDIFLDGALRSSTTPESCDETHTANLDLQRKMMLELAKDEYWKRVWIIQEIGLAQKRRVCFGTTAMYWKDFIMMMALHQIPSEGPMLLDELIDERFKGSHRLKRLLSQHKHALCKDPRDKIYGLIGLAVDGHGFPRIDYDKSLFQIWTDTMEFMNSHQMFEEEKEDNIIEYGKLVKFLLMGVESTPLQEVLRPYTTKGEISFDANAEESRAFSIMGSLIGCIQSIGPSAKDVAGKLSEVDAWSFRVQANYQHDLGSAFAQSNNLLRTILSKTEAELYTGYWRTSSTRWKMGVAPGQAARGDLIFWVQGTKTALLVRPTEFSTLGRSKISCTDYSARLQVVGTAMVAEDIADPSIDHPARLDELKQEGPGRRLELKLDAPTVYIILPSA</sequence>
<gene>
    <name evidence="2" type="ORF">CCOS01_10072</name>
</gene>
<dbReference type="AlphaFoldDB" id="A0AAI9YSX7"/>
<name>A0AAI9YSX7_9PEZI</name>
<protein>
    <recommendedName>
        <fullName evidence="1">Heterokaryon incompatibility domain-containing protein</fullName>
    </recommendedName>
</protein>
<dbReference type="EMBL" id="MOOE01000010">
    <property type="protein sequence ID" value="KAK1522360.1"/>
    <property type="molecule type" value="Genomic_DNA"/>
</dbReference>